<comment type="caution">
    <text evidence="2">The sequence shown here is derived from an EMBL/GenBank/DDBJ whole genome shotgun (WGS) entry which is preliminary data.</text>
</comment>
<organism evidence="2 3">
    <name type="scientific">Acidovorax facilis</name>
    <dbReference type="NCBI Taxonomy" id="12917"/>
    <lineage>
        <taxon>Bacteria</taxon>
        <taxon>Pseudomonadati</taxon>
        <taxon>Pseudomonadota</taxon>
        <taxon>Betaproteobacteria</taxon>
        <taxon>Burkholderiales</taxon>
        <taxon>Comamonadaceae</taxon>
        <taxon>Acidovorax</taxon>
    </lineage>
</organism>
<name>A0ABV8DIR2_9BURK</name>
<keyword evidence="1" id="KW-1133">Transmembrane helix</keyword>
<protein>
    <submittedName>
        <fullName evidence="2">Cytochrome oxidase small assembly protein</fullName>
    </submittedName>
</protein>
<evidence type="ECO:0000313" key="3">
    <source>
        <dbReference type="Proteomes" id="UP001595693"/>
    </source>
</evidence>
<sequence length="36" mass="4092">MTPEQKKSNLRMALILASIAVVFFVGFMAKVFFLSR</sequence>
<proteinExistence type="predicted"/>
<evidence type="ECO:0000313" key="2">
    <source>
        <dbReference type="EMBL" id="MFC3938419.1"/>
    </source>
</evidence>
<reference evidence="3" key="1">
    <citation type="journal article" date="2019" name="Int. J. Syst. Evol. Microbiol.">
        <title>The Global Catalogue of Microorganisms (GCM) 10K type strain sequencing project: providing services to taxonomists for standard genome sequencing and annotation.</title>
        <authorList>
            <consortium name="The Broad Institute Genomics Platform"/>
            <consortium name="The Broad Institute Genome Sequencing Center for Infectious Disease"/>
            <person name="Wu L."/>
            <person name="Ma J."/>
        </authorList>
    </citation>
    <scope>NUCLEOTIDE SEQUENCE [LARGE SCALE GENOMIC DNA]</scope>
    <source>
        <strain evidence="3">CCUG 2113</strain>
    </source>
</reference>
<dbReference type="Proteomes" id="UP001595693">
    <property type="component" value="Unassembled WGS sequence"/>
</dbReference>
<dbReference type="RefSeq" id="WP_212742253.1">
    <property type="nucleotide sequence ID" value="NZ_CP183985.1"/>
</dbReference>
<keyword evidence="3" id="KW-1185">Reference proteome</keyword>
<gene>
    <name evidence="2" type="ORF">ACFOW3_27745</name>
</gene>
<dbReference type="EMBL" id="JBHSAJ010000180">
    <property type="protein sequence ID" value="MFC3938419.1"/>
    <property type="molecule type" value="Genomic_DNA"/>
</dbReference>
<feature type="transmembrane region" description="Helical" evidence="1">
    <location>
        <begin position="12"/>
        <end position="33"/>
    </location>
</feature>
<evidence type="ECO:0000256" key="1">
    <source>
        <dbReference type="SAM" id="Phobius"/>
    </source>
</evidence>
<keyword evidence="1" id="KW-0472">Membrane</keyword>
<accession>A0ABV8DIR2</accession>
<keyword evidence="1" id="KW-0812">Transmembrane</keyword>
<dbReference type="NCBIfam" id="NF038351">
    <property type="entry name" value="cyt_ox_assem_30"/>
    <property type="match status" value="1"/>
</dbReference>
<dbReference type="InterPro" id="IPR047811">
    <property type="entry name" value="CytC_ox_assmbl_put"/>
</dbReference>